<feature type="transmembrane region" description="Helical" evidence="1">
    <location>
        <begin position="21"/>
        <end position="43"/>
    </location>
</feature>
<feature type="non-terminal residue" evidence="2">
    <location>
        <position position="1"/>
    </location>
</feature>
<keyword evidence="1" id="KW-1133">Transmembrane helix</keyword>
<name>A0A9K3GN82_9EUKA</name>
<dbReference type="AlphaFoldDB" id="A0A9K3GN82"/>
<reference evidence="2 3" key="1">
    <citation type="journal article" date="2018" name="PLoS ONE">
        <title>The draft genome of Kipferlia bialata reveals reductive genome evolution in fornicate parasites.</title>
        <authorList>
            <person name="Tanifuji G."/>
            <person name="Takabayashi S."/>
            <person name="Kume K."/>
            <person name="Takagi M."/>
            <person name="Nakayama T."/>
            <person name="Kamikawa R."/>
            <person name="Inagaki Y."/>
            <person name="Hashimoto T."/>
        </authorList>
    </citation>
    <scope>NUCLEOTIDE SEQUENCE [LARGE SCALE GENOMIC DNA]</scope>
    <source>
        <strain evidence="2">NY0173</strain>
    </source>
</reference>
<comment type="caution">
    <text evidence="2">The sequence shown here is derived from an EMBL/GenBank/DDBJ whole genome shotgun (WGS) entry which is preliminary data.</text>
</comment>
<keyword evidence="3" id="KW-1185">Reference proteome</keyword>
<proteinExistence type="predicted"/>
<accession>A0A9K3GN82</accession>
<organism evidence="2 3">
    <name type="scientific">Kipferlia bialata</name>
    <dbReference type="NCBI Taxonomy" id="797122"/>
    <lineage>
        <taxon>Eukaryota</taxon>
        <taxon>Metamonada</taxon>
        <taxon>Carpediemonas-like organisms</taxon>
        <taxon>Kipferlia</taxon>
    </lineage>
</organism>
<dbReference type="Proteomes" id="UP000265618">
    <property type="component" value="Unassembled WGS sequence"/>
</dbReference>
<evidence type="ECO:0000313" key="2">
    <source>
        <dbReference type="EMBL" id="GIQ90074.1"/>
    </source>
</evidence>
<keyword evidence="1" id="KW-0812">Transmembrane</keyword>
<gene>
    <name evidence="2" type="ORF">KIPB_012723</name>
</gene>
<evidence type="ECO:0000256" key="1">
    <source>
        <dbReference type="SAM" id="Phobius"/>
    </source>
</evidence>
<dbReference type="EMBL" id="BDIP01005733">
    <property type="protein sequence ID" value="GIQ90074.1"/>
    <property type="molecule type" value="Genomic_DNA"/>
</dbReference>
<feature type="transmembrane region" description="Helical" evidence="1">
    <location>
        <begin position="49"/>
        <end position="67"/>
    </location>
</feature>
<sequence>RERERERVKLEKTKWRVVKAAWLMFFLETMASFWPFAIVILLIISWRLCLIVCLAVTVAGLVDSLLFDSVDRRHNGTFSFIRRCLAPSIDLLGCTIYQEQELDQDQYVFAHSPHGVWFFGFALLHFYHCAVMPHLPLSLMAHKFCFWFPIYR</sequence>
<protein>
    <submittedName>
        <fullName evidence="2">Uncharacterized protein</fullName>
    </submittedName>
</protein>
<keyword evidence="1" id="KW-0472">Membrane</keyword>
<evidence type="ECO:0000313" key="3">
    <source>
        <dbReference type="Proteomes" id="UP000265618"/>
    </source>
</evidence>